<feature type="signal peptide" evidence="1">
    <location>
        <begin position="1"/>
        <end position="24"/>
    </location>
</feature>
<accession>A0A9Q9RUE9</accession>
<organism evidence="2 3">
    <name type="scientific">Fusarium fujikuroi</name>
    <name type="common">Bakanae and foot rot disease fungus</name>
    <name type="synonym">Gibberella fujikuroi</name>
    <dbReference type="NCBI Taxonomy" id="5127"/>
    <lineage>
        <taxon>Eukaryota</taxon>
        <taxon>Fungi</taxon>
        <taxon>Dikarya</taxon>
        <taxon>Ascomycota</taxon>
        <taxon>Pezizomycotina</taxon>
        <taxon>Sordariomycetes</taxon>
        <taxon>Hypocreomycetidae</taxon>
        <taxon>Hypocreales</taxon>
        <taxon>Nectriaceae</taxon>
        <taxon>Fusarium</taxon>
        <taxon>Fusarium fujikuroi species complex</taxon>
    </lineage>
</organism>
<dbReference type="EMBL" id="CABFJX010000334">
    <property type="protein sequence ID" value="VTT71868.1"/>
    <property type="molecule type" value="Genomic_DNA"/>
</dbReference>
<dbReference type="Proteomes" id="UP000760494">
    <property type="component" value="Unassembled WGS sequence"/>
</dbReference>
<comment type="caution">
    <text evidence="2">The sequence shown here is derived from an EMBL/GenBank/DDBJ whole genome shotgun (WGS) entry which is preliminary data.</text>
</comment>
<feature type="chain" id="PRO_5040411695" evidence="1">
    <location>
        <begin position="25"/>
        <end position="98"/>
    </location>
</feature>
<proteinExistence type="predicted"/>
<keyword evidence="1" id="KW-0732">Signal</keyword>
<evidence type="ECO:0000313" key="2">
    <source>
        <dbReference type="EMBL" id="VTT71868.1"/>
    </source>
</evidence>
<protein>
    <submittedName>
        <fullName evidence="2">Uncharacterized protein</fullName>
    </submittedName>
</protein>
<dbReference type="AlphaFoldDB" id="A0A9Q9RUE9"/>
<evidence type="ECO:0000256" key="1">
    <source>
        <dbReference type="SAM" id="SignalP"/>
    </source>
</evidence>
<evidence type="ECO:0000313" key="3">
    <source>
        <dbReference type="Proteomes" id="UP000760494"/>
    </source>
</evidence>
<reference evidence="2" key="1">
    <citation type="submission" date="2019-05" db="EMBL/GenBank/DDBJ databases">
        <authorList>
            <person name="Piombo E."/>
        </authorList>
    </citation>
    <scope>NUCLEOTIDE SEQUENCE</scope>
    <source>
        <strain evidence="2">C2S</strain>
    </source>
</reference>
<sequence length="98" mass="10695">MSGGSGPLFMFFFQLPCLLLRSDGHAPQKVPFKCNSGQGSLAPKNDLITHPQPYILEELAPTCSVRSGELSLQSNSMAISTTIDIVKMSNLDLWQMPL</sequence>
<gene>
    <name evidence="2" type="ORF">C2S_1533</name>
</gene>
<name>A0A9Q9RUE9_FUSFU</name>